<dbReference type="PANTHER" id="PTHR46708">
    <property type="entry name" value="TENASCIN"/>
    <property type="match status" value="1"/>
</dbReference>
<keyword evidence="4" id="KW-1185">Reference proteome</keyword>
<dbReference type="InterPro" id="IPR036116">
    <property type="entry name" value="FN3_sf"/>
</dbReference>
<feature type="domain" description="Fibronectin type-III" evidence="2">
    <location>
        <begin position="102"/>
        <end position="196"/>
    </location>
</feature>
<feature type="domain" description="Fibronectin type-III" evidence="2">
    <location>
        <begin position="393"/>
        <end position="487"/>
    </location>
</feature>
<dbReference type="InterPro" id="IPR050991">
    <property type="entry name" value="ECM_Regulatory_Proteins"/>
</dbReference>
<evidence type="ECO:0000256" key="1">
    <source>
        <dbReference type="ARBA" id="ARBA00022737"/>
    </source>
</evidence>
<gene>
    <name evidence="3" type="ORF">PR048_027373</name>
</gene>
<dbReference type="InterPro" id="IPR013783">
    <property type="entry name" value="Ig-like_fold"/>
</dbReference>
<dbReference type="PANTHER" id="PTHR46708:SF2">
    <property type="entry name" value="FIBRONECTIN TYPE-III DOMAIN-CONTAINING PROTEIN"/>
    <property type="match status" value="1"/>
</dbReference>
<evidence type="ECO:0000313" key="3">
    <source>
        <dbReference type="EMBL" id="KAJ8871069.1"/>
    </source>
</evidence>
<comment type="caution">
    <text evidence="3">The sequence shown here is derived from an EMBL/GenBank/DDBJ whole genome shotgun (WGS) entry which is preliminary data.</text>
</comment>
<name>A0ABQ9GFA0_9NEOP</name>
<feature type="domain" description="Fibronectin type-III" evidence="2">
    <location>
        <begin position="256"/>
        <end position="354"/>
    </location>
</feature>
<accession>A0ABQ9GFA0</accession>
<dbReference type="InterPro" id="IPR003961">
    <property type="entry name" value="FN3_dom"/>
</dbReference>
<protein>
    <recommendedName>
        <fullName evidence="2">Fibronectin type-III domain-containing protein</fullName>
    </recommendedName>
</protein>
<dbReference type="PROSITE" id="PS50853">
    <property type="entry name" value="FN3"/>
    <property type="match status" value="3"/>
</dbReference>
<dbReference type="SUPFAM" id="SSF49265">
    <property type="entry name" value="Fibronectin type III"/>
    <property type="match status" value="2"/>
</dbReference>
<dbReference type="SMART" id="SM00060">
    <property type="entry name" value="FN3"/>
    <property type="match status" value="2"/>
</dbReference>
<evidence type="ECO:0000259" key="2">
    <source>
        <dbReference type="PROSITE" id="PS50853"/>
    </source>
</evidence>
<keyword evidence="1" id="KW-0677">Repeat</keyword>
<dbReference type="CDD" id="cd00063">
    <property type="entry name" value="FN3"/>
    <property type="match status" value="1"/>
</dbReference>
<dbReference type="Proteomes" id="UP001159363">
    <property type="component" value="Chromosome 11"/>
</dbReference>
<organism evidence="3 4">
    <name type="scientific">Dryococelus australis</name>
    <dbReference type="NCBI Taxonomy" id="614101"/>
    <lineage>
        <taxon>Eukaryota</taxon>
        <taxon>Metazoa</taxon>
        <taxon>Ecdysozoa</taxon>
        <taxon>Arthropoda</taxon>
        <taxon>Hexapoda</taxon>
        <taxon>Insecta</taxon>
        <taxon>Pterygota</taxon>
        <taxon>Neoptera</taxon>
        <taxon>Polyneoptera</taxon>
        <taxon>Phasmatodea</taxon>
        <taxon>Verophasmatodea</taxon>
        <taxon>Anareolatae</taxon>
        <taxon>Phasmatidae</taxon>
        <taxon>Eurycanthinae</taxon>
        <taxon>Dryococelus</taxon>
    </lineage>
</organism>
<dbReference type="Gene3D" id="2.60.40.10">
    <property type="entry name" value="Immunoglobulins"/>
    <property type="match status" value="2"/>
</dbReference>
<evidence type="ECO:0000313" key="4">
    <source>
        <dbReference type="Proteomes" id="UP001159363"/>
    </source>
</evidence>
<proteinExistence type="predicted"/>
<dbReference type="Pfam" id="PF00041">
    <property type="entry name" value="fn3"/>
    <property type="match status" value="1"/>
</dbReference>
<sequence length="491" mass="53797">MVCFFFFSEIGAITDLTIHQWNNSTVTLDIVFPNNTTKCITEFTTCLYETDNEDTEKYCRFMRTEWINRTQSCTNYTLDITAISYDKQTTNGSITFVTGAAQVSDVIPNVSPSGKAVTVTWTFPESNVRCVSYHVVSFIRAEDNLVLIRRNVSKEGTRSSYGGLFFCNSYKVEVQPITLDDESPPAVTALFHTPSNGECLLYSFTPPAMVSVYLTLPHPAMVTVYLTHPRPDNDECILDSSTPPAMVSVFNCNLHAPSNVRSLTGLSVTGIKSDALHVSYTIAETSSNCVHHFQICWEARGVNKSCTNEQGYSSSSVNITGLTPATNYTVEVTPVAPDGQKYVTSTVSGCTLPSSESASMWILSIFLQQCNLEENIGLKTFMNIIFLCADVTMVTDVTVAVHEGGRSVRVSWTIPQKDVESAGEWLITCSRLKDDVAVLEKAVSWTTTSLAIGNLETCVSYSANVQLVNSDLSSTDEASVPFITSGKDGHC</sequence>
<reference evidence="3 4" key="1">
    <citation type="submission" date="2023-02" db="EMBL/GenBank/DDBJ databases">
        <title>LHISI_Scaffold_Assembly.</title>
        <authorList>
            <person name="Stuart O.P."/>
            <person name="Cleave R."/>
            <person name="Magrath M.J.L."/>
            <person name="Mikheyev A.S."/>
        </authorList>
    </citation>
    <scope>NUCLEOTIDE SEQUENCE [LARGE SCALE GENOMIC DNA]</scope>
    <source>
        <strain evidence="3">Daus_M_001</strain>
        <tissue evidence="3">Leg muscle</tissue>
    </source>
</reference>
<dbReference type="EMBL" id="JARBHB010000012">
    <property type="protein sequence ID" value="KAJ8871069.1"/>
    <property type="molecule type" value="Genomic_DNA"/>
</dbReference>